<comment type="caution">
    <text evidence="1">The sequence shown here is derived from an EMBL/GenBank/DDBJ whole genome shotgun (WGS) entry which is preliminary data.</text>
</comment>
<dbReference type="Proteomes" id="UP000006983">
    <property type="component" value="Unassembled WGS sequence"/>
</dbReference>
<organism evidence="1 2">
    <name type="scientific">Streptococcus salivarius K12</name>
    <dbReference type="NCBI Taxonomy" id="1200793"/>
    <lineage>
        <taxon>Bacteria</taxon>
        <taxon>Bacillati</taxon>
        <taxon>Bacillota</taxon>
        <taxon>Bacilli</taxon>
        <taxon>Lactobacillales</taxon>
        <taxon>Streptococcaceae</taxon>
        <taxon>Streptococcus</taxon>
    </lineage>
</organism>
<dbReference type="EMBL" id="ALIF01000006">
    <property type="protein sequence ID" value="EJO15533.1"/>
    <property type="molecule type" value="Genomic_DNA"/>
</dbReference>
<proteinExistence type="predicted"/>
<protein>
    <submittedName>
        <fullName evidence="1">Uncharacterized protein</fullName>
    </submittedName>
</protein>
<dbReference type="PATRIC" id="fig|1200793.3.peg.1523"/>
<name>J7TU93_STRSL</name>
<dbReference type="AlphaFoldDB" id="J7TU93"/>
<reference evidence="1 2" key="1">
    <citation type="journal article" date="2012" name="J. Bacteriol.">
        <title>Genome Sequence of the Lantibiotic Bacteriocin Producer Streptococcus salivarius Strain K12.</title>
        <authorList>
            <person name="Barretto C."/>
            <person name="Alvarez-Martin P."/>
            <person name="Foata F."/>
            <person name="Renault P."/>
            <person name="Berger B."/>
        </authorList>
    </citation>
    <scope>NUCLEOTIDE SEQUENCE [LARGE SCALE GENOMIC DNA]</scope>
    <source>
        <strain evidence="1 2">K12</strain>
    </source>
</reference>
<keyword evidence="2" id="KW-1185">Reference proteome</keyword>
<sequence length="43" mass="5217">MLTFYEYLLVFLAQVAEWLGASFVKKLNKELDKHEEKRKSERK</sequence>
<evidence type="ECO:0000313" key="2">
    <source>
        <dbReference type="Proteomes" id="UP000006983"/>
    </source>
</evidence>
<accession>J7TU93</accession>
<gene>
    <name evidence="1" type="ORF">RSSL_00822</name>
</gene>
<evidence type="ECO:0000313" key="1">
    <source>
        <dbReference type="EMBL" id="EJO15533.1"/>
    </source>
</evidence>